<gene>
    <name evidence="1" type="ORF">Tci_703695</name>
</gene>
<organism evidence="1">
    <name type="scientific">Tanacetum cinerariifolium</name>
    <name type="common">Dalmatian daisy</name>
    <name type="synonym">Chrysanthemum cinerariifolium</name>
    <dbReference type="NCBI Taxonomy" id="118510"/>
    <lineage>
        <taxon>Eukaryota</taxon>
        <taxon>Viridiplantae</taxon>
        <taxon>Streptophyta</taxon>
        <taxon>Embryophyta</taxon>
        <taxon>Tracheophyta</taxon>
        <taxon>Spermatophyta</taxon>
        <taxon>Magnoliopsida</taxon>
        <taxon>eudicotyledons</taxon>
        <taxon>Gunneridae</taxon>
        <taxon>Pentapetalae</taxon>
        <taxon>asterids</taxon>
        <taxon>campanulids</taxon>
        <taxon>Asterales</taxon>
        <taxon>Asteraceae</taxon>
        <taxon>Asteroideae</taxon>
        <taxon>Anthemideae</taxon>
        <taxon>Anthemidinae</taxon>
        <taxon>Tanacetum</taxon>
    </lineage>
</organism>
<dbReference type="AlphaFoldDB" id="A0A699L935"/>
<reference evidence="1" key="1">
    <citation type="journal article" date="2019" name="Sci. Rep.">
        <title>Draft genome of Tanacetum cinerariifolium, the natural source of mosquito coil.</title>
        <authorList>
            <person name="Yamashiro T."/>
            <person name="Shiraishi A."/>
            <person name="Satake H."/>
            <person name="Nakayama K."/>
        </authorList>
    </citation>
    <scope>NUCLEOTIDE SEQUENCE</scope>
</reference>
<comment type="caution">
    <text evidence="1">The sequence shown here is derived from an EMBL/GenBank/DDBJ whole genome shotgun (WGS) entry which is preliminary data.</text>
</comment>
<proteinExistence type="predicted"/>
<name>A0A699L935_TANCI</name>
<protein>
    <submittedName>
        <fullName evidence="1">Uncharacterized protein</fullName>
    </submittedName>
</protein>
<sequence>LGLRVLCGEEWWKVVGVVVSSGEELETGKRRLQVGRENGL</sequence>
<accession>A0A699L935</accession>
<feature type="non-terminal residue" evidence="1">
    <location>
        <position position="1"/>
    </location>
</feature>
<dbReference type="EMBL" id="BKCJ010600541">
    <property type="protein sequence ID" value="GFB31724.1"/>
    <property type="molecule type" value="Genomic_DNA"/>
</dbReference>
<evidence type="ECO:0000313" key="1">
    <source>
        <dbReference type="EMBL" id="GFB31724.1"/>
    </source>
</evidence>